<evidence type="ECO:0000256" key="4">
    <source>
        <dbReference type="SAM" id="MobiDB-lite"/>
    </source>
</evidence>
<dbReference type="CDD" id="cd01392">
    <property type="entry name" value="HTH_LacI"/>
    <property type="match status" value="1"/>
</dbReference>
<dbReference type="RefSeq" id="WP_394483264.1">
    <property type="nucleotide sequence ID" value="NZ_JBIGHV010000010.1"/>
</dbReference>
<dbReference type="Proteomes" id="UP001606210">
    <property type="component" value="Unassembled WGS sequence"/>
</dbReference>
<dbReference type="GO" id="GO:0003677">
    <property type="term" value="F:DNA binding"/>
    <property type="evidence" value="ECO:0007669"/>
    <property type="project" value="UniProtKB-KW"/>
</dbReference>
<dbReference type="CDD" id="cd06267">
    <property type="entry name" value="PBP1_LacI_sugar_binding-like"/>
    <property type="match status" value="1"/>
</dbReference>
<reference evidence="6 7" key="1">
    <citation type="submission" date="2024-08" db="EMBL/GenBank/DDBJ databases">
        <authorList>
            <person name="Lu H."/>
        </authorList>
    </citation>
    <scope>NUCLEOTIDE SEQUENCE [LARGE SCALE GENOMIC DNA]</scope>
    <source>
        <strain evidence="6 7">LYH14W</strain>
    </source>
</reference>
<evidence type="ECO:0000259" key="5">
    <source>
        <dbReference type="PROSITE" id="PS50932"/>
    </source>
</evidence>
<dbReference type="InterPro" id="IPR046335">
    <property type="entry name" value="LacI/GalR-like_sensor"/>
</dbReference>
<feature type="compositionally biased region" description="Basic residues" evidence="4">
    <location>
        <begin position="10"/>
        <end position="19"/>
    </location>
</feature>
<dbReference type="SMART" id="SM00354">
    <property type="entry name" value="HTH_LACI"/>
    <property type="match status" value="1"/>
</dbReference>
<evidence type="ECO:0000256" key="3">
    <source>
        <dbReference type="ARBA" id="ARBA00023163"/>
    </source>
</evidence>
<keyword evidence="1" id="KW-0805">Transcription regulation</keyword>
<dbReference type="Gene3D" id="3.40.50.2300">
    <property type="match status" value="2"/>
</dbReference>
<comment type="caution">
    <text evidence="6">The sequence shown here is derived from an EMBL/GenBank/DDBJ whole genome shotgun (WGS) entry which is preliminary data.</text>
</comment>
<evidence type="ECO:0000313" key="6">
    <source>
        <dbReference type="EMBL" id="MFG6432971.1"/>
    </source>
</evidence>
<accession>A0ABW7F8Z7</accession>
<gene>
    <name evidence="6" type="ORF">ACG00Y_23860</name>
</gene>
<feature type="region of interest" description="Disordered" evidence="4">
    <location>
        <begin position="1"/>
        <end position="23"/>
    </location>
</feature>
<keyword evidence="3" id="KW-0804">Transcription</keyword>
<evidence type="ECO:0000313" key="7">
    <source>
        <dbReference type="Proteomes" id="UP001606210"/>
    </source>
</evidence>
<dbReference type="Pfam" id="PF00356">
    <property type="entry name" value="LacI"/>
    <property type="match status" value="1"/>
</dbReference>
<protein>
    <submittedName>
        <fullName evidence="6">LacI family DNA-binding transcriptional regulator</fullName>
    </submittedName>
</protein>
<dbReference type="InterPro" id="IPR000843">
    <property type="entry name" value="HTH_LacI"/>
</dbReference>
<dbReference type="PROSITE" id="PS00356">
    <property type="entry name" value="HTH_LACI_1"/>
    <property type="match status" value="1"/>
</dbReference>
<dbReference type="EMBL" id="JBIGHV010000010">
    <property type="protein sequence ID" value="MFG6432971.1"/>
    <property type="molecule type" value="Genomic_DNA"/>
</dbReference>
<evidence type="ECO:0000256" key="2">
    <source>
        <dbReference type="ARBA" id="ARBA00023125"/>
    </source>
</evidence>
<organism evidence="6 7">
    <name type="scientific">Pelomonas parva</name>
    <dbReference type="NCBI Taxonomy" id="3299032"/>
    <lineage>
        <taxon>Bacteria</taxon>
        <taxon>Pseudomonadati</taxon>
        <taxon>Pseudomonadota</taxon>
        <taxon>Betaproteobacteria</taxon>
        <taxon>Burkholderiales</taxon>
        <taxon>Sphaerotilaceae</taxon>
        <taxon>Roseateles</taxon>
    </lineage>
</organism>
<evidence type="ECO:0000256" key="1">
    <source>
        <dbReference type="ARBA" id="ARBA00023015"/>
    </source>
</evidence>
<dbReference type="InterPro" id="IPR010982">
    <property type="entry name" value="Lambda_DNA-bd_dom_sf"/>
</dbReference>
<dbReference type="PANTHER" id="PTHR30146">
    <property type="entry name" value="LACI-RELATED TRANSCRIPTIONAL REPRESSOR"/>
    <property type="match status" value="1"/>
</dbReference>
<feature type="domain" description="HTH lacI-type" evidence="5">
    <location>
        <begin position="20"/>
        <end position="77"/>
    </location>
</feature>
<dbReference type="Gene3D" id="1.10.260.40">
    <property type="entry name" value="lambda repressor-like DNA-binding domains"/>
    <property type="match status" value="1"/>
</dbReference>
<dbReference type="PANTHER" id="PTHR30146:SF109">
    <property type="entry name" value="HTH-TYPE TRANSCRIPTIONAL REGULATOR GALS"/>
    <property type="match status" value="1"/>
</dbReference>
<keyword evidence="7" id="KW-1185">Reference proteome</keyword>
<sequence>MSASTPKPSKPPKSRRHKSPTLADVAREAGVSDAAASSALSGAKGSIRMSDETRERVLAAAARLSYRPNATARALAFQRTNVIGFVSNIANAEEPNLYFLEVFNGVVRGATEAHQATCIFPLGGWEEAPKRIPALCDGRVDGLVVLAPYLEDDSTTWLPPRTPLVTIHAGGPLRAQVNVEADDEVGGYAIARHMLELGYRRILCMGGPMNVKGADRRVDGFLRAHAEAGVEVAPDHVIRTWFTAGGGRQAMQEWLQRHRGQPLPEAVCCGSDDIAFGCIDALEGCGLSVPHDISIAGFDDTLMARTLRMTTVRQPLFEMGRRAVDVLMQLIEAQRRGEAYVGPSEIVLPVKIVQGRTLPGPRNTPLNIPSR</sequence>
<proteinExistence type="predicted"/>
<dbReference type="SUPFAM" id="SSF53822">
    <property type="entry name" value="Periplasmic binding protein-like I"/>
    <property type="match status" value="1"/>
</dbReference>
<keyword evidence="2 6" id="KW-0238">DNA-binding</keyword>
<dbReference type="SUPFAM" id="SSF47413">
    <property type="entry name" value="lambda repressor-like DNA-binding domains"/>
    <property type="match status" value="1"/>
</dbReference>
<dbReference type="InterPro" id="IPR028082">
    <property type="entry name" value="Peripla_BP_I"/>
</dbReference>
<dbReference type="PROSITE" id="PS50932">
    <property type="entry name" value="HTH_LACI_2"/>
    <property type="match status" value="1"/>
</dbReference>
<dbReference type="Pfam" id="PF13377">
    <property type="entry name" value="Peripla_BP_3"/>
    <property type="match status" value="1"/>
</dbReference>
<name>A0ABW7F8Z7_9BURK</name>